<evidence type="ECO:0000313" key="2">
    <source>
        <dbReference type="Proteomes" id="UP000808914"/>
    </source>
</evidence>
<keyword evidence="2" id="KW-1185">Reference proteome</keyword>
<dbReference type="Proteomes" id="UP000808914">
    <property type="component" value="Unassembled WGS sequence"/>
</dbReference>
<proteinExistence type="predicted"/>
<sequence length="225" mass="25928">MACTLVYGGLSSVGLALCSHLTGNGQNVLSLSSACNDTEREQEEERELFIGRNALFHQVSLDDLWKDDLHSDIRHAFFLDLNKETEKEYYVSYQRFVKLLENLFKQLKDLRSLVMLSENELANAEQWNEEMDLETLFAKNLEDNLSESAVERAAVIRISDREQKSQNQKLKPQAESPLIRVLDASIHMEPGFHVIEMLSLMNQSDREKVMTYPLDKISAFIRNEK</sequence>
<accession>A0ABS2PWS5</accession>
<reference evidence="1 2" key="1">
    <citation type="submission" date="2021-01" db="EMBL/GenBank/DDBJ databases">
        <title>Genomic Encyclopedia of Type Strains, Phase IV (KMG-IV): sequencing the most valuable type-strain genomes for metagenomic binning, comparative biology and taxonomic classification.</title>
        <authorList>
            <person name="Goeker M."/>
        </authorList>
    </citation>
    <scope>NUCLEOTIDE SEQUENCE [LARGE SCALE GENOMIC DNA]</scope>
    <source>
        <strain evidence="1 2">DSM 28236</strain>
    </source>
</reference>
<name>A0ABS2PWS5_9BACL</name>
<evidence type="ECO:0000313" key="1">
    <source>
        <dbReference type="EMBL" id="MBM7644010.1"/>
    </source>
</evidence>
<gene>
    <name evidence="1" type="ORF">JOD45_000201</name>
</gene>
<protein>
    <submittedName>
        <fullName evidence="1">Uncharacterized protein</fullName>
    </submittedName>
</protein>
<dbReference type="RefSeq" id="WP_205001979.1">
    <property type="nucleotide sequence ID" value="NZ_JAFBER010000001.1"/>
</dbReference>
<comment type="caution">
    <text evidence="1">The sequence shown here is derived from an EMBL/GenBank/DDBJ whole genome shotgun (WGS) entry which is preliminary data.</text>
</comment>
<organism evidence="1 2">
    <name type="scientific">Scopulibacillus daqui</name>
    <dbReference type="NCBI Taxonomy" id="1469162"/>
    <lineage>
        <taxon>Bacteria</taxon>
        <taxon>Bacillati</taxon>
        <taxon>Bacillota</taxon>
        <taxon>Bacilli</taxon>
        <taxon>Bacillales</taxon>
        <taxon>Sporolactobacillaceae</taxon>
        <taxon>Scopulibacillus</taxon>
    </lineage>
</organism>
<dbReference type="EMBL" id="JAFBER010000001">
    <property type="protein sequence ID" value="MBM7644010.1"/>
    <property type="molecule type" value="Genomic_DNA"/>
</dbReference>